<protein>
    <submittedName>
        <fullName evidence="5">Dihydrodipicolinate synthase family protein</fullName>
    </submittedName>
</protein>
<dbReference type="PROSITE" id="PS00665">
    <property type="entry name" value="DHDPS_1"/>
    <property type="match status" value="1"/>
</dbReference>
<dbReference type="EMBL" id="CP059154">
    <property type="protein sequence ID" value="QLK24934.1"/>
    <property type="molecule type" value="Genomic_DNA"/>
</dbReference>
<dbReference type="GO" id="GO:0005829">
    <property type="term" value="C:cytosol"/>
    <property type="evidence" value="ECO:0007669"/>
    <property type="project" value="TreeGrafter"/>
</dbReference>
<name>A0A7D6CN92_9EURY</name>
<sequence length="296" mass="30988">MAIRDALRGITCPMVTPFDDGSIDEAALADLLEHLQSGGIDAVFPCGTTGEFPALTADEQERVVEATVERAEVPVVAGAAATSVDDTVAAIDRAADAGADAAAIVAPYFTTANAPAGNRRFFEAVLEDASLPVLLYNIPQCTGQRIEPETVAAVAAHERAIGIKDSSGDLEYFLSVLAKTPDEFLCLQGYDALLVPALRMGADGGINALSNVVPEVLREAFERAEDDRGRELQRDAISPLFEACTIHDFAPAAKTGLTARDVIPSDEVRPPLVAVDDGGTKVIGDALEAALAVSEQ</sequence>
<feature type="active site" description="Schiff-base intermediate with substrate" evidence="3">
    <location>
        <position position="164"/>
    </location>
</feature>
<keyword evidence="1" id="KW-0456">Lyase</keyword>
<dbReference type="RefSeq" id="WP_180840111.1">
    <property type="nucleotide sequence ID" value="NZ_CP059154.1"/>
</dbReference>
<organism evidence="5 6">
    <name type="scientific">Natrinema zhouii</name>
    <dbReference type="NCBI Taxonomy" id="1710539"/>
    <lineage>
        <taxon>Archaea</taxon>
        <taxon>Methanobacteriati</taxon>
        <taxon>Methanobacteriota</taxon>
        <taxon>Stenosarchaea group</taxon>
        <taxon>Halobacteria</taxon>
        <taxon>Halobacteriales</taxon>
        <taxon>Natrialbaceae</taxon>
        <taxon>Natrinema</taxon>
    </lineage>
</organism>
<keyword evidence="6" id="KW-1185">Reference proteome</keyword>
<dbReference type="PANTHER" id="PTHR12128:SF66">
    <property type="entry name" value="4-HYDROXY-2-OXOGLUTARATE ALDOLASE, MITOCHONDRIAL"/>
    <property type="match status" value="1"/>
</dbReference>
<dbReference type="Gene3D" id="3.20.20.70">
    <property type="entry name" value="Aldolase class I"/>
    <property type="match status" value="1"/>
</dbReference>
<dbReference type="GO" id="GO:0008840">
    <property type="term" value="F:4-hydroxy-tetrahydrodipicolinate synthase activity"/>
    <property type="evidence" value="ECO:0007669"/>
    <property type="project" value="TreeGrafter"/>
</dbReference>
<keyword evidence="2" id="KW-0704">Schiff base</keyword>
<dbReference type="CDD" id="cd00408">
    <property type="entry name" value="DHDPS-like"/>
    <property type="match status" value="1"/>
</dbReference>
<dbReference type="PRINTS" id="PR00146">
    <property type="entry name" value="DHPICSNTHASE"/>
</dbReference>
<gene>
    <name evidence="5" type="ORF">HYG81_12540</name>
</gene>
<evidence type="ECO:0000313" key="6">
    <source>
        <dbReference type="Proteomes" id="UP000510869"/>
    </source>
</evidence>
<dbReference type="InterPro" id="IPR002220">
    <property type="entry name" value="DapA-like"/>
</dbReference>
<feature type="active site" description="Proton donor/acceptor" evidence="3">
    <location>
        <position position="136"/>
    </location>
</feature>
<dbReference type="SUPFAM" id="SSF51569">
    <property type="entry name" value="Aldolase"/>
    <property type="match status" value="1"/>
</dbReference>
<dbReference type="PIRSF" id="PIRSF001365">
    <property type="entry name" value="DHDPS"/>
    <property type="match status" value="1"/>
</dbReference>
<dbReference type="PANTHER" id="PTHR12128">
    <property type="entry name" value="DIHYDRODIPICOLINATE SYNTHASE"/>
    <property type="match status" value="1"/>
</dbReference>
<dbReference type="Proteomes" id="UP000510869">
    <property type="component" value="Chromosome"/>
</dbReference>
<dbReference type="GeneID" id="56144047"/>
<dbReference type="SMART" id="SM01130">
    <property type="entry name" value="DHDPS"/>
    <property type="match status" value="1"/>
</dbReference>
<dbReference type="KEGG" id="nay:HYG81_12540"/>
<feature type="binding site" evidence="4">
    <location>
        <position position="49"/>
    </location>
    <ligand>
        <name>pyruvate</name>
        <dbReference type="ChEBI" id="CHEBI:15361"/>
    </ligand>
</feature>
<proteinExistence type="predicted"/>
<dbReference type="Pfam" id="PF00701">
    <property type="entry name" value="DHDPS"/>
    <property type="match status" value="1"/>
</dbReference>
<evidence type="ECO:0000256" key="2">
    <source>
        <dbReference type="ARBA" id="ARBA00023270"/>
    </source>
</evidence>
<evidence type="ECO:0000313" key="5">
    <source>
        <dbReference type="EMBL" id="QLK24934.1"/>
    </source>
</evidence>
<evidence type="ECO:0000256" key="1">
    <source>
        <dbReference type="ARBA" id="ARBA00023239"/>
    </source>
</evidence>
<reference evidence="5 6" key="1">
    <citation type="submission" date="2020-07" db="EMBL/GenBank/DDBJ databases">
        <title>Natrinema (YPL30) sp. nov. and Haloterrigena xxxxxx (YPL8) sp. nov., isolated from a salt mine.</title>
        <authorList>
            <person name="Cui H."/>
        </authorList>
    </citation>
    <scope>NUCLEOTIDE SEQUENCE [LARGE SCALE GENOMIC DNA]</scope>
    <source>
        <strain evidence="5 6">YPL13</strain>
    </source>
</reference>
<dbReference type="InterPro" id="IPR013785">
    <property type="entry name" value="Aldolase_TIM"/>
</dbReference>
<dbReference type="AlphaFoldDB" id="A0A7D6CN92"/>
<evidence type="ECO:0000256" key="4">
    <source>
        <dbReference type="PIRSR" id="PIRSR001365-2"/>
    </source>
</evidence>
<accession>A0A7D6CN92</accession>
<dbReference type="OrthoDB" id="350860at2157"/>
<feature type="binding site" evidence="4">
    <location>
        <position position="206"/>
    </location>
    <ligand>
        <name>pyruvate</name>
        <dbReference type="ChEBI" id="CHEBI:15361"/>
    </ligand>
</feature>
<dbReference type="GO" id="GO:0008675">
    <property type="term" value="F:2-dehydro-3-deoxy-phosphogluconate aldolase activity"/>
    <property type="evidence" value="ECO:0007669"/>
    <property type="project" value="UniProtKB-ARBA"/>
</dbReference>
<evidence type="ECO:0000256" key="3">
    <source>
        <dbReference type="PIRSR" id="PIRSR001365-1"/>
    </source>
</evidence>
<dbReference type="InterPro" id="IPR020624">
    <property type="entry name" value="Schiff_base-form_aldolases_CS"/>
</dbReference>